<accession>A0A1J5UG18</accession>
<dbReference type="AlphaFoldDB" id="A0A1J5UG18"/>
<gene>
    <name evidence="1" type="ORF">BGC33_11930</name>
</gene>
<dbReference type="EMBL" id="MIQH01000486">
    <property type="protein sequence ID" value="OIR24869.1"/>
    <property type="molecule type" value="Genomic_DNA"/>
</dbReference>
<dbReference type="RefSeq" id="WP_071564060.1">
    <property type="nucleotide sequence ID" value="NZ_MIQH01000486.1"/>
</dbReference>
<reference evidence="2" key="1">
    <citation type="submission" date="2016-09" db="EMBL/GenBank/DDBJ databases">
        <title>Genome Sequence of Bathymodiolus thermophilus sulfur-oxidizing gill endosymbiont.</title>
        <authorList>
            <person name="Ponnudurai R."/>
            <person name="Kleiner M."/>
            <person name="Sayavedra L."/>
            <person name="Thuermer A."/>
            <person name="Felbeck H."/>
            <person name="Schlueter R."/>
            <person name="Schweder T."/>
            <person name="Markert S."/>
        </authorList>
    </citation>
    <scope>NUCLEOTIDE SEQUENCE [LARGE SCALE GENOMIC DNA]</scope>
    <source>
        <strain evidence="2">BAT/CrabSpa'14</strain>
    </source>
</reference>
<sequence length="67" mass="7607">MGNQLKIDESQVEQAKELLSIKGQESEIARQRLNKYYEWIGGEVILSSNYVDLSLLMNLYLKTGGSI</sequence>
<organism evidence="1 2">
    <name type="scientific">Bathymodiolus thermophilus thioautotrophic gill symbiont</name>
    <dbReference type="NCBI Taxonomy" id="2360"/>
    <lineage>
        <taxon>Bacteria</taxon>
        <taxon>Pseudomonadati</taxon>
        <taxon>Pseudomonadota</taxon>
        <taxon>Gammaproteobacteria</taxon>
        <taxon>sulfur-oxidizing symbionts</taxon>
    </lineage>
</organism>
<comment type="caution">
    <text evidence="1">The sequence shown here is derived from an EMBL/GenBank/DDBJ whole genome shotgun (WGS) entry which is preliminary data.</text>
</comment>
<evidence type="ECO:0000313" key="1">
    <source>
        <dbReference type="EMBL" id="OIR24869.1"/>
    </source>
</evidence>
<dbReference type="Proteomes" id="UP000182798">
    <property type="component" value="Unassembled WGS sequence"/>
</dbReference>
<evidence type="ECO:0000313" key="2">
    <source>
        <dbReference type="Proteomes" id="UP000182798"/>
    </source>
</evidence>
<protein>
    <submittedName>
        <fullName evidence="1">Uncharacterized protein</fullName>
    </submittedName>
</protein>
<proteinExistence type="predicted"/>
<name>A0A1J5UG18_9GAMM</name>